<dbReference type="InterPro" id="IPR041708">
    <property type="entry name" value="PUS1/PUS2-like"/>
</dbReference>
<name>A0ABP9YKF3_9FUNG</name>
<evidence type="ECO:0000313" key="5">
    <source>
        <dbReference type="EMBL" id="GAA5807317.1"/>
    </source>
</evidence>
<dbReference type="SUPFAM" id="SSF55120">
    <property type="entry name" value="Pseudouridine synthase"/>
    <property type="match status" value="1"/>
</dbReference>
<gene>
    <name evidence="5" type="ORF">MFLAVUS_000675</name>
</gene>
<dbReference type="Gene3D" id="3.30.70.660">
    <property type="entry name" value="Pseudouridine synthase I, catalytic domain, C-terminal subdomain"/>
    <property type="match status" value="1"/>
</dbReference>
<protein>
    <recommendedName>
        <fullName evidence="4">Pseudouridine synthase I TruA alpha/beta domain-containing protein</fullName>
    </recommendedName>
</protein>
<dbReference type="PANTHER" id="PTHR11142:SF4">
    <property type="entry name" value="PSEUDOURIDYLATE SYNTHASE 1 HOMOLOG"/>
    <property type="match status" value="1"/>
</dbReference>
<dbReference type="EMBL" id="BAABUK010000002">
    <property type="protein sequence ID" value="GAA5807317.1"/>
    <property type="molecule type" value="Genomic_DNA"/>
</dbReference>
<dbReference type="InterPro" id="IPR020095">
    <property type="entry name" value="PsdUridine_synth_TruA_C"/>
</dbReference>
<accession>A0ABP9YKF3</accession>
<feature type="domain" description="Pseudouridine synthase I TruA alpha/beta" evidence="4">
    <location>
        <begin position="234"/>
        <end position="339"/>
    </location>
</feature>
<sequence>MNQFIPLRRSLFTSTRLFDKIKTAKDRREHFLKVNSWKANQSEYEPVDEDRKPKKKVALLLGYNGSGYQGMQANPGTKSIEEELFNALVKVEAISKSNSIDPKKVQLMRAARTDKGVHASCNLISLKMICQDKDLVEKLNAQLPNCIRIWGYVETQRTFHAKTKCDSRIYEYLLPSYTLKRLVEKELKLEPGSERDYKILTENSTVTRYISPTDQSTLSNFRVDQERLEKFKGAMSLFQGTHNFHNYTVSRSFKDPASKRFIIDISVSDPMIIENTEWISVKLHGQSFMLHQIRKMISMAMLLVRTGTPLSLISKTFEADKINIPKAPALGLLLERPVFHLYNNRMASVENRDSIDFDVYKNQIETFKKEFIYNEIFEHEKKNREFDTFLAAIDSHIDSTYQYFNTEGVIPEQCILKTKYSVQNDLENEE</sequence>
<proteinExistence type="inferred from homology"/>
<keyword evidence="2" id="KW-0819">tRNA processing</keyword>
<evidence type="ECO:0000256" key="3">
    <source>
        <dbReference type="ARBA" id="ARBA00023235"/>
    </source>
</evidence>
<evidence type="ECO:0000256" key="1">
    <source>
        <dbReference type="ARBA" id="ARBA00009375"/>
    </source>
</evidence>
<dbReference type="InterPro" id="IPR020094">
    <property type="entry name" value="TruA/RsuA/RluB/E/F_N"/>
</dbReference>
<comment type="caution">
    <text evidence="5">The sequence shown here is derived from an EMBL/GenBank/DDBJ whole genome shotgun (WGS) entry which is preliminary data.</text>
</comment>
<dbReference type="NCBIfam" id="TIGR00071">
    <property type="entry name" value="hisT_truA"/>
    <property type="match status" value="1"/>
</dbReference>
<dbReference type="Pfam" id="PF01416">
    <property type="entry name" value="PseudoU_synth_1"/>
    <property type="match status" value="1"/>
</dbReference>
<dbReference type="PANTHER" id="PTHR11142">
    <property type="entry name" value="PSEUDOURIDYLATE SYNTHASE"/>
    <property type="match status" value="1"/>
</dbReference>
<dbReference type="CDD" id="cd02568">
    <property type="entry name" value="PseudoU_synth_PUS1_PUS2"/>
    <property type="match status" value="1"/>
</dbReference>
<evidence type="ECO:0000256" key="2">
    <source>
        <dbReference type="ARBA" id="ARBA00022694"/>
    </source>
</evidence>
<organism evidence="5 6">
    <name type="scientific">Mucor flavus</name>
    <dbReference type="NCBI Taxonomy" id="439312"/>
    <lineage>
        <taxon>Eukaryota</taxon>
        <taxon>Fungi</taxon>
        <taxon>Fungi incertae sedis</taxon>
        <taxon>Mucoromycota</taxon>
        <taxon>Mucoromycotina</taxon>
        <taxon>Mucoromycetes</taxon>
        <taxon>Mucorales</taxon>
        <taxon>Mucorineae</taxon>
        <taxon>Mucoraceae</taxon>
        <taxon>Mucor</taxon>
    </lineage>
</organism>
<dbReference type="InterPro" id="IPR020097">
    <property type="entry name" value="PsdUridine_synth_TruA_a/b_dom"/>
</dbReference>
<dbReference type="InterPro" id="IPR001406">
    <property type="entry name" value="PsdUridine_synth_TruA"/>
</dbReference>
<comment type="similarity">
    <text evidence="1">Belongs to the tRNA pseudouridine synthase TruA family.</text>
</comment>
<dbReference type="Proteomes" id="UP001473302">
    <property type="component" value="Unassembled WGS sequence"/>
</dbReference>
<keyword evidence="3" id="KW-0413">Isomerase</keyword>
<evidence type="ECO:0000259" key="4">
    <source>
        <dbReference type="Pfam" id="PF01416"/>
    </source>
</evidence>
<dbReference type="Gene3D" id="3.30.70.580">
    <property type="entry name" value="Pseudouridine synthase I, catalytic domain, N-terminal subdomain"/>
    <property type="match status" value="1"/>
</dbReference>
<evidence type="ECO:0000313" key="6">
    <source>
        <dbReference type="Proteomes" id="UP001473302"/>
    </source>
</evidence>
<reference evidence="5 6" key="1">
    <citation type="submission" date="2024-04" db="EMBL/GenBank/DDBJ databases">
        <title>genome sequences of Mucor flavus KT1a and Helicostylum pulchrum KT1b strains isolated from the surface of a dry-aged beef.</title>
        <authorList>
            <person name="Toyotome T."/>
            <person name="Hosono M."/>
            <person name="Torimaru M."/>
            <person name="Fukuda K."/>
            <person name="Mikami N."/>
        </authorList>
    </citation>
    <scope>NUCLEOTIDE SEQUENCE [LARGE SCALE GENOMIC DNA]</scope>
    <source>
        <strain evidence="5 6">KT1a</strain>
    </source>
</reference>
<keyword evidence="6" id="KW-1185">Reference proteome</keyword>
<dbReference type="InterPro" id="IPR020103">
    <property type="entry name" value="PsdUridine_synth_cat_dom_sf"/>
</dbReference>